<gene>
    <name evidence="4" type="ORF">SAMN05444716_12013</name>
</gene>
<dbReference type="Pfam" id="PF00583">
    <property type="entry name" value="Acetyltransf_1"/>
    <property type="match status" value="1"/>
</dbReference>
<dbReference type="EMBL" id="FPAB01000020">
    <property type="protein sequence ID" value="SFT23775.1"/>
    <property type="molecule type" value="Genomic_DNA"/>
</dbReference>
<keyword evidence="2" id="KW-0012">Acyltransferase</keyword>
<dbReference type="InterPro" id="IPR050832">
    <property type="entry name" value="Bact_Acetyltransf"/>
</dbReference>
<dbReference type="Proteomes" id="UP000198873">
    <property type="component" value="Unassembled WGS sequence"/>
</dbReference>
<dbReference type="Gene3D" id="3.40.630.30">
    <property type="match status" value="1"/>
</dbReference>
<evidence type="ECO:0000256" key="2">
    <source>
        <dbReference type="ARBA" id="ARBA00023315"/>
    </source>
</evidence>
<reference evidence="5" key="1">
    <citation type="submission" date="2016-10" db="EMBL/GenBank/DDBJ databases">
        <authorList>
            <person name="Varghese N."/>
            <person name="Submissions S."/>
        </authorList>
    </citation>
    <scope>NUCLEOTIDE SEQUENCE [LARGE SCALE GENOMIC DNA]</scope>
    <source>
        <strain evidence="5">CGMCC 4.7047</strain>
    </source>
</reference>
<sequence length="192" mass="21742">MDRYAIRTTRREDWARLRELRLAALLDPLAEVAFYQTYEAALEIPRQEWERRAAGERITTFIGYPVDPEDPVGSADPADFAVDKPWAGMVTVFPEPDTFAGTDTDADSDTNHVVVVGVYVRPEHRGTGLARNLMRRAIDWAGEREVRLRVHENNPRAARFYASLGFRPNGVGHPDPRMPGFQAVELTLPARR</sequence>
<evidence type="ECO:0000313" key="4">
    <source>
        <dbReference type="EMBL" id="SFT23775.1"/>
    </source>
</evidence>
<accession>A0A1I6WCQ9</accession>
<dbReference type="RefSeq" id="WP_093844576.1">
    <property type="nucleotide sequence ID" value="NZ_CP054938.1"/>
</dbReference>
<dbReference type="InterPro" id="IPR016181">
    <property type="entry name" value="Acyl_CoA_acyltransferase"/>
</dbReference>
<evidence type="ECO:0000259" key="3">
    <source>
        <dbReference type="PROSITE" id="PS51186"/>
    </source>
</evidence>
<name>A0A1I6WCQ9_9ACTN</name>
<keyword evidence="1 4" id="KW-0808">Transferase</keyword>
<organism evidence="4 5">
    <name type="scientific">Streptomyces harbinensis</name>
    <dbReference type="NCBI Taxonomy" id="1176198"/>
    <lineage>
        <taxon>Bacteria</taxon>
        <taxon>Bacillati</taxon>
        <taxon>Actinomycetota</taxon>
        <taxon>Actinomycetes</taxon>
        <taxon>Kitasatosporales</taxon>
        <taxon>Streptomycetaceae</taxon>
        <taxon>Streptomyces</taxon>
    </lineage>
</organism>
<dbReference type="PANTHER" id="PTHR43877">
    <property type="entry name" value="AMINOALKYLPHOSPHONATE N-ACETYLTRANSFERASE-RELATED-RELATED"/>
    <property type="match status" value="1"/>
</dbReference>
<evidence type="ECO:0000256" key="1">
    <source>
        <dbReference type="ARBA" id="ARBA00022679"/>
    </source>
</evidence>
<proteinExistence type="predicted"/>
<dbReference type="InterPro" id="IPR000182">
    <property type="entry name" value="GNAT_dom"/>
</dbReference>
<keyword evidence="5" id="KW-1185">Reference proteome</keyword>
<dbReference type="PROSITE" id="PS51186">
    <property type="entry name" value="GNAT"/>
    <property type="match status" value="1"/>
</dbReference>
<dbReference type="GO" id="GO:0016747">
    <property type="term" value="F:acyltransferase activity, transferring groups other than amino-acyl groups"/>
    <property type="evidence" value="ECO:0007669"/>
    <property type="project" value="InterPro"/>
</dbReference>
<dbReference type="AlphaFoldDB" id="A0A1I6WCQ9"/>
<evidence type="ECO:0000313" key="5">
    <source>
        <dbReference type="Proteomes" id="UP000198873"/>
    </source>
</evidence>
<dbReference type="CDD" id="cd04301">
    <property type="entry name" value="NAT_SF"/>
    <property type="match status" value="1"/>
</dbReference>
<dbReference type="SUPFAM" id="SSF55729">
    <property type="entry name" value="Acyl-CoA N-acyltransferases (Nat)"/>
    <property type="match status" value="1"/>
</dbReference>
<feature type="domain" description="N-acetyltransferase" evidence="3">
    <location>
        <begin position="4"/>
        <end position="191"/>
    </location>
</feature>
<protein>
    <submittedName>
        <fullName evidence="4">Acetyltransferase (GNAT) family protein</fullName>
    </submittedName>
</protein>
<dbReference type="PANTHER" id="PTHR43877:SF2">
    <property type="entry name" value="AMINOALKYLPHOSPHONATE N-ACETYLTRANSFERASE-RELATED"/>
    <property type="match status" value="1"/>
</dbReference>